<dbReference type="OrthoDB" id="4164516at2"/>
<dbReference type="SMART" id="SM00895">
    <property type="entry name" value="FCD"/>
    <property type="match status" value="1"/>
</dbReference>
<dbReference type="EMBL" id="RQZF01000002">
    <property type="protein sequence ID" value="RRC95841.1"/>
    <property type="molecule type" value="Genomic_DNA"/>
</dbReference>
<reference evidence="5 6" key="1">
    <citation type="submission" date="2018-11" db="EMBL/GenBank/DDBJ databases">
        <title>Genomes From Bacteria Associated with the Canine Oral Cavity: a Test Case for Automated Genome-Based Taxonomic Assignment.</title>
        <authorList>
            <person name="Coil D.A."/>
            <person name="Jospin G."/>
            <person name="Darling A.E."/>
            <person name="Wallis C."/>
            <person name="Davis I.J."/>
            <person name="Harris S."/>
            <person name="Eisen J.A."/>
            <person name="Holcombe L.J."/>
            <person name="O'Flynn C."/>
        </authorList>
    </citation>
    <scope>NUCLEOTIDE SEQUENCE [LARGE SCALE GENOMIC DNA]</scope>
    <source>
        <strain evidence="5 6">OH770</strain>
    </source>
</reference>
<dbReference type="Gene3D" id="1.20.120.530">
    <property type="entry name" value="GntR ligand-binding domain-like"/>
    <property type="match status" value="1"/>
</dbReference>
<accession>A0A3P1SEW9</accession>
<keyword evidence="1" id="KW-0805">Transcription regulation</keyword>
<dbReference type="SUPFAM" id="SSF48008">
    <property type="entry name" value="GntR ligand-binding domain-like"/>
    <property type="match status" value="1"/>
</dbReference>
<organism evidence="5 6">
    <name type="scientific">Schaalia canis</name>
    <dbReference type="NCBI Taxonomy" id="100469"/>
    <lineage>
        <taxon>Bacteria</taxon>
        <taxon>Bacillati</taxon>
        <taxon>Actinomycetota</taxon>
        <taxon>Actinomycetes</taxon>
        <taxon>Actinomycetales</taxon>
        <taxon>Actinomycetaceae</taxon>
        <taxon>Schaalia</taxon>
    </lineage>
</organism>
<evidence type="ECO:0000313" key="6">
    <source>
        <dbReference type="Proteomes" id="UP000280444"/>
    </source>
</evidence>
<dbReference type="Gene3D" id="1.10.10.10">
    <property type="entry name" value="Winged helix-like DNA-binding domain superfamily/Winged helix DNA-binding domain"/>
    <property type="match status" value="1"/>
</dbReference>
<dbReference type="InterPro" id="IPR036388">
    <property type="entry name" value="WH-like_DNA-bd_sf"/>
</dbReference>
<dbReference type="SUPFAM" id="SSF46785">
    <property type="entry name" value="Winged helix' DNA-binding domain"/>
    <property type="match status" value="1"/>
</dbReference>
<keyword evidence="3" id="KW-0804">Transcription</keyword>
<evidence type="ECO:0000313" key="5">
    <source>
        <dbReference type="EMBL" id="RRC95841.1"/>
    </source>
</evidence>
<protein>
    <submittedName>
        <fullName evidence="5">FadR family transcriptional regulator</fullName>
    </submittedName>
</protein>
<dbReference type="GO" id="GO:0003677">
    <property type="term" value="F:DNA binding"/>
    <property type="evidence" value="ECO:0007669"/>
    <property type="project" value="UniProtKB-KW"/>
</dbReference>
<dbReference type="PROSITE" id="PS50949">
    <property type="entry name" value="HTH_GNTR"/>
    <property type="match status" value="1"/>
</dbReference>
<dbReference type="PANTHER" id="PTHR43537:SF44">
    <property type="entry name" value="GNTR FAMILY REGULATORY PROTEIN"/>
    <property type="match status" value="1"/>
</dbReference>
<gene>
    <name evidence="5" type="ORF">EII11_02955</name>
</gene>
<proteinExistence type="predicted"/>
<keyword evidence="2" id="KW-0238">DNA-binding</keyword>
<comment type="caution">
    <text evidence="5">The sequence shown here is derived from an EMBL/GenBank/DDBJ whole genome shotgun (WGS) entry which is preliminary data.</text>
</comment>
<evidence type="ECO:0000256" key="3">
    <source>
        <dbReference type="ARBA" id="ARBA00023163"/>
    </source>
</evidence>
<dbReference type="SMART" id="SM00345">
    <property type="entry name" value="HTH_GNTR"/>
    <property type="match status" value="1"/>
</dbReference>
<keyword evidence="6" id="KW-1185">Reference proteome</keyword>
<dbReference type="Proteomes" id="UP000280444">
    <property type="component" value="Unassembled WGS sequence"/>
</dbReference>
<evidence type="ECO:0000256" key="2">
    <source>
        <dbReference type="ARBA" id="ARBA00023125"/>
    </source>
</evidence>
<dbReference type="GO" id="GO:0003700">
    <property type="term" value="F:DNA-binding transcription factor activity"/>
    <property type="evidence" value="ECO:0007669"/>
    <property type="project" value="InterPro"/>
</dbReference>
<dbReference type="PANTHER" id="PTHR43537">
    <property type="entry name" value="TRANSCRIPTIONAL REGULATOR, GNTR FAMILY"/>
    <property type="match status" value="1"/>
</dbReference>
<dbReference type="AlphaFoldDB" id="A0A3P1SEW9"/>
<evidence type="ECO:0000259" key="4">
    <source>
        <dbReference type="PROSITE" id="PS50949"/>
    </source>
</evidence>
<dbReference type="InterPro" id="IPR036390">
    <property type="entry name" value="WH_DNA-bd_sf"/>
</dbReference>
<feature type="domain" description="HTH gntR-type" evidence="4">
    <location>
        <begin position="3"/>
        <end position="70"/>
    </location>
</feature>
<dbReference type="InterPro" id="IPR000524">
    <property type="entry name" value="Tscrpt_reg_HTH_GntR"/>
</dbReference>
<sequence length="237" mass="26049">MPPSLHTDVFEALGRRIVAGELPEGESLTLQWIQTEFGVSRTVARDCVRALETMRLVESRRRAGILIRPVSDWEALSPTLIRWQLDADPRGPKLGALNELRAAIEPVAAAAAARRATEEQRTKLLKLAAQLRIEAAKEDLGNFLAVDIEFHSEILAASHNDTFLAMREVVAEVLAGRTRLGLYPTHPEPVALDLHDEVARAIANGSADAAERAMRALVAEVREALQKKGLRGFLTED</sequence>
<dbReference type="Pfam" id="PF07729">
    <property type="entry name" value="FCD"/>
    <property type="match status" value="1"/>
</dbReference>
<dbReference type="Pfam" id="PF00392">
    <property type="entry name" value="GntR"/>
    <property type="match status" value="1"/>
</dbReference>
<dbReference type="InterPro" id="IPR011711">
    <property type="entry name" value="GntR_C"/>
</dbReference>
<evidence type="ECO:0000256" key="1">
    <source>
        <dbReference type="ARBA" id="ARBA00023015"/>
    </source>
</evidence>
<name>A0A3P1SEW9_9ACTO</name>
<dbReference type="InterPro" id="IPR008920">
    <property type="entry name" value="TF_FadR/GntR_C"/>
</dbReference>
<dbReference type="RefSeq" id="WP_124868479.1">
    <property type="nucleotide sequence ID" value="NZ_RQZF01000002.1"/>
</dbReference>